<gene>
    <name evidence="1" type="ORF">ACFQ1X_04120</name>
</gene>
<sequence>MKPTILVLGTHHFSAKDNGDLFKPEKDNMLSKIRQEEIQDVINCLKKFQPTKVALEVVKKNEKNSMSNMFLM</sequence>
<evidence type="ECO:0000313" key="1">
    <source>
        <dbReference type="EMBL" id="MFD1030608.1"/>
    </source>
</evidence>
<reference evidence="2" key="1">
    <citation type="journal article" date="2019" name="Int. J. Syst. Evol. Microbiol.">
        <title>The Global Catalogue of Microorganisms (GCM) 10K type strain sequencing project: providing services to taxonomists for standard genome sequencing and annotation.</title>
        <authorList>
            <consortium name="The Broad Institute Genomics Platform"/>
            <consortium name="The Broad Institute Genome Sequencing Center for Infectious Disease"/>
            <person name="Wu L."/>
            <person name="Ma J."/>
        </authorList>
    </citation>
    <scope>NUCLEOTIDE SEQUENCE [LARGE SCALE GENOMIC DNA]</scope>
    <source>
        <strain evidence="2">CCUG 56756</strain>
    </source>
</reference>
<evidence type="ECO:0000313" key="2">
    <source>
        <dbReference type="Proteomes" id="UP001597109"/>
    </source>
</evidence>
<organism evidence="1 2">
    <name type="scientific">Metaplanococcus flavidus</name>
    <dbReference type="NCBI Taxonomy" id="569883"/>
    <lineage>
        <taxon>Bacteria</taxon>
        <taxon>Bacillati</taxon>
        <taxon>Bacillota</taxon>
        <taxon>Bacilli</taxon>
        <taxon>Bacillales</taxon>
        <taxon>Caryophanaceae</taxon>
        <taxon>Metaplanococcus</taxon>
    </lineage>
</organism>
<name>A0ABW3L7N1_9BACL</name>
<accession>A0ABW3L7N1</accession>
<proteinExistence type="predicted"/>
<comment type="caution">
    <text evidence="1">The sequence shown here is derived from an EMBL/GenBank/DDBJ whole genome shotgun (WGS) entry which is preliminary data.</text>
</comment>
<protein>
    <submittedName>
        <fullName evidence="1">Uncharacterized protein</fullName>
    </submittedName>
</protein>
<dbReference type="RefSeq" id="WP_144840286.1">
    <property type="nucleotide sequence ID" value="NZ_JBHTKI010000007.1"/>
</dbReference>
<dbReference type="EMBL" id="JBHTKI010000007">
    <property type="protein sequence ID" value="MFD1030608.1"/>
    <property type="molecule type" value="Genomic_DNA"/>
</dbReference>
<dbReference type="Proteomes" id="UP001597109">
    <property type="component" value="Unassembled WGS sequence"/>
</dbReference>
<keyword evidence="2" id="KW-1185">Reference proteome</keyword>